<evidence type="ECO:0000313" key="7">
    <source>
        <dbReference type="EMBL" id="CAB5056252.1"/>
    </source>
</evidence>
<dbReference type="NCBIfam" id="TIGR02727">
    <property type="entry name" value="MTHFS_bact"/>
    <property type="match status" value="1"/>
</dbReference>
<dbReference type="GO" id="GO:0005524">
    <property type="term" value="F:ATP binding"/>
    <property type="evidence" value="ECO:0007669"/>
    <property type="project" value="UniProtKB-KW"/>
</dbReference>
<dbReference type="Pfam" id="PF01812">
    <property type="entry name" value="5-FTHF_cyc-lig"/>
    <property type="match status" value="1"/>
</dbReference>
<dbReference type="EMBL" id="CAEZZC010000001">
    <property type="protein sequence ID" value="CAB4739887.1"/>
    <property type="molecule type" value="Genomic_DNA"/>
</dbReference>
<evidence type="ECO:0000256" key="1">
    <source>
        <dbReference type="ARBA" id="ARBA00010638"/>
    </source>
</evidence>
<dbReference type="AlphaFoldDB" id="A0A6J7TSZ8"/>
<dbReference type="PIRSF" id="PIRSF006806">
    <property type="entry name" value="FTHF_cligase"/>
    <property type="match status" value="1"/>
</dbReference>
<dbReference type="GO" id="GO:0009396">
    <property type="term" value="P:folic acid-containing compound biosynthetic process"/>
    <property type="evidence" value="ECO:0007669"/>
    <property type="project" value="TreeGrafter"/>
</dbReference>
<evidence type="ECO:0000313" key="4">
    <source>
        <dbReference type="EMBL" id="CAB4739887.1"/>
    </source>
</evidence>
<gene>
    <name evidence="4" type="ORF">UFOPK2822_00098</name>
    <name evidence="5" type="ORF">UFOPK3346_00075</name>
    <name evidence="6" type="ORF">UFOPK3670_00529</name>
    <name evidence="7" type="ORF">UFOPK4308_00575</name>
</gene>
<dbReference type="EMBL" id="CAFBMV010000003">
    <property type="protein sequence ID" value="CAB4918964.1"/>
    <property type="molecule type" value="Genomic_DNA"/>
</dbReference>
<sequence>MTIPEEKALLRTQARLDRRNNISSADYSILLSAPEISSAEIIASYHSYGDEPHTDQLNSALLAEGKILLLPRISGQLLEWVRWSQAEGSLMKNGKIHEPVGPAFTELSKVKVMIVPALLIDKSGYRLGQGGGYYDRALKEFDAWKVGLIWENELCTRDLPREVHDLPLDAACSPASILRFNS</sequence>
<dbReference type="EMBL" id="CAFBLE010000001">
    <property type="protein sequence ID" value="CAB4855463.1"/>
    <property type="molecule type" value="Genomic_DNA"/>
</dbReference>
<dbReference type="PANTHER" id="PTHR23407:SF1">
    <property type="entry name" value="5-FORMYLTETRAHYDROFOLATE CYCLO-LIGASE"/>
    <property type="match status" value="1"/>
</dbReference>
<dbReference type="GO" id="GO:0030272">
    <property type="term" value="F:5-formyltetrahydrofolate cyclo-ligase activity"/>
    <property type="evidence" value="ECO:0007669"/>
    <property type="project" value="TreeGrafter"/>
</dbReference>
<evidence type="ECO:0000313" key="5">
    <source>
        <dbReference type="EMBL" id="CAB4855463.1"/>
    </source>
</evidence>
<name>A0A6J7TSZ8_9ZZZZ</name>
<dbReference type="PANTHER" id="PTHR23407">
    <property type="entry name" value="ATPASE INHIBITOR/5-FORMYLTETRAHYDROFOLATE CYCLO-LIGASE"/>
    <property type="match status" value="1"/>
</dbReference>
<evidence type="ECO:0000256" key="3">
    <source>
        <dbReference type="ARBA" id="ARBA00022840"/>
    </source>
</evidence>
<organism evidence="7">
    <name type="scientific">freshwater metagenome</name>
    <dbReference type="NCBI Taxonomy" id="449393"/>
    <lineage>
        <taxon>unclassified sequences</taxon>
        <taxon>metagenomes</taxon>
        <taxon>ecological metagenomes</taxon>
    </lineage>
</organism>
<dbReference type="EMBL" id="CAFBQL010000003">
    <property type="protein sequence ID" value="CAB5056252.1"/>
    <property type="molecule type" value="Genomic_DNA"/>
</dbReference>
<dbReference type="InterPro" id="IPR037171">
    <property type="entry name" value="NagB/RpiA_transferase-like"/>
</dbReference>
<reference evidence="7" key="1">
    <citation type="submission" date="2020-05" db="EMBL/GenBank/DDBJ databases">
        <authorList>
            <person name="Chiriac C."/>
            <person name="Salcher M."/>
            <person name="Ghai R."/>
            <person name="Kavagutti S V."/>
        </authorList>
    </citation>
    <scope>NUCLEOTIDE SEQUENCE</scope>
</reference>
<evidence type="ECO:0000313" key="6">
    <source>
        <dbReference type="EMBL" id="CAB4918964.1"/>
    </source>
</evidence>
<dbReference type="InterPro" id="IPR024185">
    <property type="entry name" value="FTHF_cligase-like_sf"/>
</dbReference>
<evidence type="ECO:0000256" key="2">
    <source>
        <dbReference type="ARBA" id="ARBA00022741"/>
    </source>
</evidence>
<dbReference type="Gene3D" id="3.40.50.10420">
    <property type="entry name" value="NagB/RpiA/CoA transferase-like"/>
    <property type="match status" value="1"/>
</dbReference>
<dbReference type="GO" id="GO:0035999">
    <property type="term" value="P:tetrahydrofolate interconversion"/>
    <property type="evidence" value="ECO:0007669"/>
    <property type="project" value="TreeGrafter"/>
</dbReference>
<keyword evidence="2" id="KW-0547">Nucleotide-binding</keyword>
<dbReference type="InterPro" id="IPR002698">
    <property type="entry name" value="FTHF_cligase"/>
</dbReference>
<accession>A0A6J7TSZ8</accession>
<protein>
    <submittedName>
        <fullName evidence="7">Unannotated protein</fullName>
    </submittedName>
</protein>
<dbReference type="SUPFAM" id="SSF100950">
    <property type="entry name" value="NagB/RpiA/CoA transferase-like"/>
    <property type="match status" value="1"/>
</dbReference>
<comment type="similarity">
    <text evidence="1">Belongs to the 5-formyltetrahydrofolate cyclo-ligase family.</text>
</comment>
<keyword evidence="3" id="KW-0067">ATP-binding</keyword>
<proteinExistence type="inferred from homology"/>